<dbReference type="EMBL" id="CP001135">
    <property type="protein sequence ID" value="ACY84768.1"/>
    <property type="molecule type" value="Genomic_DNA"/>
</dbReference>
<evidence type="ECO:0000313" key="2">
    <source>
        <dbReference type="Proteomes" id="UP000002634"/>
    </source>
</evidence>
<evidence type="ECO:0000313" key="1">
    <source>
        <dbReference type="EMBL" id="ACY84768.1"/>
    </source>
</evidence>
<sequence length="51" mass="5768">MAAYVGGVVFFCGRGKRTSIFIYFYQNKIVARGTVTRFSITGCDYLLAYLE</sequence>
<dbReference type="Proteomes" id="UP000002634">
    <property type="component" value="Chromosome"/>
</dbReference>
<accession>A0AAU8P3H4</accession>
<proteinExistence type="predicted"/>
<dbReference type="AlphaFoldDB" id="A0AAU8P3H4"/>
<protein>
    <submittedName>
        <fullName evidence="1">Uncharacterized protein</fullName>
    </submittedName>
</protein>
<organism evidence="1 2">
    <name type="scientific">Edwardsiella piscicida</name>
    <dbReference type="NCBI Taxonomy" id="1263550"/>
    <lineage>
        <taxon>Bacteria</taxon>
        <taxon>Pseudomonadati</taxon>
        <taxon>Pseudomonadota</taxon>
        <taxon>Gammaproteobacteria</taxon>
        <taxon>Enterobacterales</taxon>
        <taxon>Hafniaceae</taxon>
        <taxon>Edwardsiella</taxon>
    </lineage>
</organism>
<keyword evidence="2" id="KW-1185">Reference proteome</keyword>
<reference evidence="1 2" key="1">
    <citation type="journal article" date="2009" name="PLoS ONE">
        <title>Genome sequence of the versatile fish pathogen Edwardsiella tarda provides insights into its adaptation to broad host ranges and intracellular niches.</title>
        <authorList>
            <person name="Wang Q."/>
            <person name="Yang M."/>
            <person name="Xiao J."/>
            <person name="Wu H."/>
            <person name="Wang X."/>
            <person name="Lv Y."/>
            <person name="Xu L."/>
            <person name="Zheng H."/>
            <person name="Wang S."/>
            <person name="Zhao G."/>
            <person name="Liu Q."/>
            <person name="Zhang Y."/>
        </authorList>
    </citation>
    <scope>NUCLEOTIDE SEQUENCE [LARGE SCALE GENOMIC DNA]</scope>
    <source>
        <strain evidence="2">EIB202 / CCTCC M208068</strain>
    </source>
</reference>
<dbReference type="KEGG" id="etr:ETAE_1931"/>
<gene>
    <name evidence="1" type="ordered locus">ETAE_1931</name>
</gene>
<name>A0AAU8P3H4_EDWPI</name>